<dbReference type="AlphaFoldDB" id="A0ABC9EZ66"/>
<sequence length="473" mass="54086">MERSKTYHKLQSSNKRDHCDWISALPDEILITILHELDTKSAVRTSILSRRWRYLWTFLQSLHFSEISLPDNYCWVRLGPMQEEYLNTNKIHHFIPSLRWFTGIKRGNTALRRLCLVFSDSAECTDAIDGAIASAVEQGVKDIDVAVVGLTNYEFPSWLFSGATCSSLASLSLNHCKLSVSLSFKGFSALTKLVLVAMDMTLKDTQVLLMNCKSLKSLYLIEMIDIRVIQLPKLEELVWPWSFPCGAFKIDTLALRRLEYCGVVLPASTFQSLPCLEHVSLQYLRGDHPDCHAEKLRLRTISTCFPHVKSLHLRYEVPKFVKPGTPAIFSKLRVLTLSIATKPSDDLFWMTMFVVAAPFLVTLQTNVRYLSFLESCNGVMWDDSDFQHNNLKEVEMYNFKGRDNEIGFARLLLHRAPNIRRIALSQARLREAVDHQCTPPDWPKAEEFSPRDNQLVISKLLHGVSSSVRVLFV</sequence>
<dbReference type="CDD" id="cd22160">
    <property type="entry name" value="F-box_AtFBL13-like"/>
    <property type="match status" value="1"/>
</dbReference>
<dbReference type="InterPro" id="IPR036047">
    <property type="entry name" value="F-box-like_dom_sf"/>
</dbReference>
<gene>
    <name evidence="2" type="ORF">URODEC1_LOCUS100667</name>
</gene>
<proteinExistence type="predicted"/>
<dbReference type="EMBL" id="OZ075115">
    <property type="protein sequence ID" value="CAL5066843.1"/>
    <property type="molecule type" value="Genomic_DNA"/>
</dbReference>
<protein>
    <recommendedName>
        <fullName evidence="1">F-box domain-containing protein</fullName>
    </recommendedName>
</protein>
<dbReference type="SUPFAM" id="SSF52047">
    <property type="entry name" value="RNI-like"/>
    <property type="match status" value="1"/>
</dbReference>
<dbReference type="Pfam" id="PF23622">
    <property type="entry name" value="LRR_At1g61320_AtMIF1"/>
    <property type="match status" value="1"/>
</dbReference>
<dbReference type="PANTHER" id="PTHR35545:SF16">
    <property type="entry name" value="OS07G0554800 PROTEIN"/>
    <property type="match status" value="1"/>
</dbReference>
<dbReference type="SMART" id="SM00256">
    <property type="entry name" value="FBOX"/>
    <property type="match status" value="1"/>
</dbReference>
<dbReference type="Gene3D" id="1.20.1280.50">
    <property type="match status" value="1"/>
</dbReference>
<evidence type="ECO:0000259" key="1">
    <source>
        <dbReference type="PROSITE" id="PS50181"/>
    </source>
</evidence>
<dbReference type="SUPFAM" id="SSF81383">
    <property type="entry name" value="F-box domain"/>
    <property type="match status" value="1"/>
</dbReference>
<reference evidence="2 3" key="2">
    <citation type="submission" date="2024-10" db="EMBL/GenBank/DDBJ databases">
        <authorList>
            <person name="Ryan C."/>
        </authorList>
    </citation>
    <scope>NUCLEOTIDE SEQUENCE [LARGE SCALE GENOMIC DNA]</scope>
</reference>
<dbReference type="Pfam" id="PF00646">
    <property type="entry name" value="F-box"/>
    <property type="match status" value="1"/>
</dbReference>
<dbReference type="Gene3D" id="3.80.10.10">
    <property type="entry name" value="Ribonuclease Inhibitor"/>
    <property type="match status" value="1"/>
</dbReference>
<accession>A0ABC9EZ66</accession>
<dbReference type="Proteomes" id="UP001497457">
    <property type="component" value="Chromosome 5rd"/>
</dbReference>
<dbReference type="InterPro" id="IPR053781">
    <property type="entry name" value="F-box_AtFBL13-like"/>
</dbReference>
<reference evidence="3" key="1">
    <citation type="submission" date="2024-06" db="EMBL/GenBank/DDBJ databases">
        <authorList>
            <person name="Ryan C."/>
        </authorList>
    </citation>
    <scope>NUCLEOTIDE SEQUENCE [LARGE SCALE GENOMIC DNA]</scope>
</reference>
<dbReference type="InterPro" id="IPR055357">
    <property type="entry name" value="LRR_At1g61320_AtMIF1"/>
</dbReference>
<dbReference type="InterPro" id="IPR032675">
    <property type="entry name" value="LRR_dom_sf"/>
</dbReference>
<dbReference type="PROSITE" id="PS50181">
    <property type="entry name" value="FBOX"/>
    <property type="match status" value="1"/>
</dbReference>
<evidence type="ECO:0000313" key="3">
    <source>
        <dbReference type="Proteomes" id="UP001497457"/>
    </source>
</evidence>
<dbReference type="PANTHER" id="PTHR35545">
    <property type="entry name" value="F-BOX DOMAIN-CONTAINING PROTEIN"/>
    <property type="match status" value="1"/>
</dbReference>
<keyword evidence="3" id="KW-1185">Reference proteome</keyword>
<organism evidence="2 3">
    <name type="scientific">Urochloa decumbens</name>
    <dbReference type="NCBI Taxonomy" id="240449"/>
    <lineage>
        <taxon>Eukaryota</taxon>
        <taxon>Viridiplantae</taxon>
        <taxon>Streptophyta</taxon>
        <taxon>Embryophyta</taxon>
        <taxon>Tracheophyta</taxon>
        <taxon>Spermatophyta</taxon>
        <taxon>Magnoliopsida</taxon>
        <taxon>Liliopsida</taxon>
        <taxon>Poales</taxon>
        <taxon>Poaceae</taxon>
        <taxon>PACMAD clade</taxon>
        <taxon>Panicoideae</taxon>
        <taxon>Panicodae</taxon>
        <taxon>Paniceae</taxon>
        <taxon>Melinidinae</taxon>
        <taxon>Urochloa</taxon>
    </lineage>
</organism>
<name>A0ABC9EZ66_9POAL</name>
<dbReference type="InterPro" id="IPR001810">
    <property type="entry name" value="F-box_dom"/>
</dbReference>
<evidence type="ECO:0000313" key="2">
    <source>
        <dbReference type="EMBL" id="CAL5066843.1"/>
    </source>
</evidence>
<feature type="domain" description="F-box" evidence="1">
    <location>
        <begin position="19"/>
        <end position="78"/>
    </location>
</feature>